<dbReference type="STRING" id="29364.SAMN04487772_1422"/>
<keyword evidence="5 6" id="KW-0472">Membrane</keyword>
<dbReference type="Proteomes" id="UP000199800">
    <property type="component" value="Unassembled WGS sequence"/>
</dbReference>
<evidence type="ECO:0000259" key="7">
    <source>
        <dbReference type="Pfam" id="PF10035"/>
    </source>
</evidence>
<keyword evidence="2" id="KW-1003">Cell membrane</keyword>
<accession>A0A1I0G110</accession>
<gene>
    <name evidence="8" type="ORF">SAMN04487772_1422</name>
</gene>
<evidence type="ECO:0000256" key="3">
    <source>
        <dbReference type="ARBA" id="ARBA00022692"/>
    </source>
</evidence>
<sequence>MNRKDGKWRQNRKWKRLLIITLGTFIMAAGVNLIYEPMNMVVGGVSGLAIVVKRVTEPVVPGGVPVWLTTAIVNIPLFLAALKVKGKDFVRKTLFATVIFTLALYILPSYDIIHQDSLLAALAGGILTGAGLGLVFRNGGSTGGTDLLGAILNYFFPYYSVANMLLVVDSTIIVLGAFIFGINSALYAVIAVYVSTKILDNMLEGMKFAKLAYIISDEPEKIARHILEVIDRGVTIIEAQGGYSKEAKQMVMCVVSNKQIVKLKECVADIAPESFLIISDAREVLGEGFIEIDY</sequence>
<feature type="transmembrane region" description="Helical" evidence="6">
    <location>
        <begin position="148"/>
        <end position="166"/>
    </location>
</feature>
<dbReference type="InterPro" id="IPR003740">
    <property type="entry name" value="YitT"/>
</dbReference>
<dbReference type="PANTHER" id="PTHR33545:SF9">
    <property type="entry name" value="UPF0750 MEMBRANE PROTEIN YITE"/>
    <property type="match status" value="1"/>
</dbReference>
<evidence type="ECO:0000313" key="8">
    <source>
        <dbReference type="EMBL" id="SET63663.1"/>
    </source>
</evidence>
<evidence type="ECO:0000256" key="5">
    <source>
        <dbReference type="ARBA" id="ARBA00023136"/>
    </source>
</evidence>
<comment type="subcellular location">
    <subcellularLocation>
        <location evidence="1">Cell membrane</location>
        <topology evidence="1">Multi-pass membrane protein</topology>
    </subcellularLocation>
</comment>
<keyword evidence="4 6" id="KW-1133">Transmembrane helix</keyword>
<evidence type="ECO:0000256" key="6">
    <source>
        <dbReference type="SAM" id="Phobius"/>
    </source>
</evidence>
<feature type="transmembrane region" description="Helical" evidence="6">
    <location>
        <begin position="64"/>
        <end position="82"/>
    </location>
</feature>
<feature type="domain" description="DUF2179" evidence="7">
    <location>
        <begin position="232"/>
        <end position="286"/>
    </location>
</feature>
<evidence type="ECO:0000256" key="2">
    <source>
        <dbReference type="ARBA" id="ARBA00022475"/>
    </source>
</evidence>
<keyword evidence="3 6" id="KW-0812">Transmembrane</keyword>
<evidence type="ECO:0000256" key="4">
    <source>
        <dbReference type="ARBA" id="ARBA00022989"/>
    </source>
</evidence>
<dbReference type="PANTHER" id="PTHR33545">
    <property type="entry name" value="UPF0750 MEMBRANE PROTEIN YITT-RELATED"/>
    <property type="match status" value="1"/>
</dbReference>
<dbReference type="OrthoDB" id="3180973at2"/>
<dbReference type="GO" id="GO:0005886">
    <property type="term" value="C:plasma membrane"/>
    <property type="evidence" value="ECO:0007669"/>
    <property type="project" value="UniProtKB-SubCell"/>
</dbReference>
<name>A0A1I0G110_9FIRM</name>
<reference evidence="8 9" key="1">
    <citation type="submission" date="2016-10" db="EMBL/GenBank/DDBJ databases">
        <authorList>
            <person name="de Groot N.N."/>
        </authorList>
    </citation>
    <scope>NUCLEOTIDE SEQUENCE [LARGE SCALE GENOMIC DNA]</scope>
    <source>
        <strain evidence="8 9">DSM 1801</strain>
    </source>
</reference>
<keyword evidence="9" id="KW-1185">Reference proteome</keyword>
<dbReference type="InterPro" id="IPR015867">
    <property type="entry name" value="N-reg_PII/ATP_PRibTrfase_C"/>
</dbReference>
<dbReference type="Pfam" id="PF02588">
    <property type="entry name" value="YitT_membrane"/>
    <property type="match status" value="1"/>
</dbReference>
<evidence type="ECO:0000256" key="1">
    <source>
        <dbReference type="ARBA" id="ARBA00004651"/>
    </source>
</evidence>
<dbReference type="RefSeq" id="WP_092479126.1">
    <property type="nucleotide sequence ID" value="NZ_FOHN01000042.1"/>
</dbReference>
<feature type="transmembrane region" description="Helical" evidence="6">
    <location>
        <begin position="172"/>
        <end position="194"/>
    </location>
</feature>
<dbReference type="EMBL" id="FOHN01000042">
    <property type="protein sequence ID" value="SET63663.1"/>
    <property type="molecule type" value="Genomic_DNA"/>
</dbReference>
<protein>
    <submittedName>
        <fullName evidence="8">Uncharacterized membrane-anchored protein YitT, contains DUF161 and DUF2179 domains</fullName>
    </submittedName>
</protein>
<feature type="transmembrane region" description="Helical" evidence="6">
    <location>
        <begin position="94"/>
        <end position="113"/>
    </location>
</feature>
<organism evidence="8 9">
    <name type="scientific">[Clostridium] polysaccharolyticum</name>
    <dbReference type="NCBI Taxonomy" id="29364"/>
    <lineage>
        <taxon>Bacteria</taxon>
        <taxon>Bacillati</taxon>
        <taxon>Bacillota</taxon>
        <taxon>Clostridia</taxon>
        <taxon>Lachnospirales</taxon>
        <taxon>Lachnospiraceae</taxon>
    </lineage>
</organism>
<dbReference type="PIRSF" id="PIRSF006483">
    <property type="entry name" value="Membrane_protein_YitT"/>
    <property type="match status" value="1"/>
</dbReference>
<dbReference type="InterPro" id="IPR019264">
    <property type="entry name" value="DUF2179"/>
</dbReference>
<feature type="transmembrane region" description="Helical" evidence="6">
    <location>
        <begin position="119"/>
        <end position="136"/>
    </location>
</feature>
<dbReference type="AlphaFoldDB" id="A0A1I0G110"/>
<dbReference type="CDD" id="cd16380">
    <property type="entry name" value="YitT_C"/>
    <property type="match status" value="1"/>
</dbReference>
<dbReference type="InterPro" id="IPR051461">
    <property type="entry name" value="UPF0750_membrane"/>
</dbReference>
<dbReference type="Pfam" id="PF10035">
    <property type="entry name" value="DUF2179"/>
    <property type="match status" value="1"/>
</dbReference>
<dbReference type="Gene3D" id="3.30.70.120">
    <property type="match status" value="1"/>
</dbReference>
<feature type="transmembrane region" description="Helical" evidence="6">
    <location>
        <begin position="17"/>
        <end position="35"/>
    </location>
</feature>
<evidence type="ECO:0000313" key="9">
    <source>
        <dbReference type="Proteomes" id="UP000199800"/>
    </source>
</evidence>
<proteinExistence type="predicted"/>